<evidence type="ECO:0000313" key="3">
    <source>
        <dbReference type="Proteomes" id="UP001501821"/>
    </source>
</evidence>
<evidence type="ECO:0000313" key="2">
    <source>
        <dbReference type="EMBL" id="GAA3811715.1"/>
    </source>
</evidence>
<keyword evidence="3" id="KW-1185">Reference proteome</keyword>
<accession>A0ABP7I7T5</accession>
<comment type="caution">
    <text evidence="2">The sequence shown here is derived from an EMBL/GenBank/DDBJ whole genome shotgun (WGS) entry which is preliminary data.</text>
</comment>
<protein>
    <submittedName>
        <fullName evidence="2">Uncharacterized protein</fullName>
    </submittedName>
</protein>
<dbReference type="Proteomes" id="UP001501821">
    <property type="component" value="Unassembled WGS sequence"/>
</dbReference>
<sequence>MGWATGACAEVTGQDPSRDRAWPASARLRSVALGTQALRAEDVRLCCGTGADARLKSEPVLKEAPS</sequence>
<evidence type="ECO:0000256" key="1">
    <source>
        <dbReference type="SAM" id="MobiDB-lite"/>
    </source>
</evidence>
<organism evidence="2 3">
    <name type="scientific">Nocardioides panacisoli</name>
    <dbReference type="NCBI Taxonomy" id="627624"/>
    <lineage>
        <taxon>Bacteria</taxon>
        <taxon>Bacillati</taxon>
        <taxon>Actinomycetota</taxon>
        <taxon>Actinomycetes</taxon>
        <taxon>Propionibacteriales</taxon>
        <taxon>Nocardioidaceae</taxon>
        <taxon>Nocardioides</taxon>
    </lineage>
</organism>
<proteinExistence type="predicted"/>
<reference evidence="3" key="1">
    <citation type="journal article" date="2019" name="Int. J. Syst. Evol. Microbiol.">
        <title>The Global Catalogue of Microorganisms (GCM) 10K type strain sequencing project: providing services to taxonomists for standard genome sequencing and annotation.</title>
        <authorList>
            <consortium name="The Broad Institute Genomics Platform"/>
            <consortium name="The Broad Institute Genome Sequencing Center for Infectious Disease"/>
            <person name="Wu L."/>
            <person name="Ma J."/>
        </authorList>
    </citation>
    <scope>NUCLEOTIDE SEQUENCE [LARGE SCALE GENOMIC DNA]</scope>
    <source>
        <strain evidence="3">JCM 16953</strain>
    </source>
</reference>
<feature type="region of interest" description="Disordered" evidence="1">
    <location>
        <begin position="1"/>
        <end position="21"/>
    </location>
</feature>
<gene>
    <name evidence="2" type="ORF">GCM10022242_12770</name>
</gene>
<name>A0ABP7I7T5_9ACTN</name>
<dbReference type="EMBL" id="BAABAH010000003">
    <property type="protein sequence ID" value="GAA3811715.1"/>
    <property type="molecule type" value="Genomic_DNA"/>
</dbReference>